<feature type="non-terminal residue" evidence="1">
    <location>
        <position position="79"/>
    </location>
</feature>
<name>A0A8X6XQM1_9ARAC</name>
<reference evidence="1" key="1">
    <citation type="submission" date="2020-08" db="EMBL/GenBank/DDBJ databases">
        <title>Multicomponent nature underlies the extraordinary mechanical properties of spider dragline silk.</title>
        <authorList>
            <person name="Kono N."/>
            <person name="Nakamura H."/>
            <person name="Mori M."/>
            <person name="Yoshida Y."/>
            <person name="Ohtoshi R."/>
            <person name="Malay A.D."/>
            <person name="Moran D.A.P."/>
            <person name="Tomita M."/>
            <person name="Numata K."/>
            <person name="Arakawa K."/>
        </authorList>
    </citation>
    <scope>NUCLEOTIDE SEQUENCE</scope>
</reference>
<dbReference type="AlphaFoldDB" id="A0A8X6XQM1"/>
<comment type="caution">
    <text evidence="1">The sequence shown here is derived from an EMBL/GenBank/DDBJ whole genome shotgun (WGS) entry which is preliminary data.</text>
</comment>
<proteinExistence type="predicted"/>
<evidence type="ECO:0000313" key="2">
    <source>
        <dbReference type="Proteomes" id="UP000886998"/>
    </source>
</evidence>
<dbReference type="Proteomes" id="UP000886998">
    <property type="component" value="Unassembled WGS sequence"/>
</dbReference>
<dbReference type="EMBL" id="BMAV01011517">
    <property type="protein sequence ID" value="GFY57448.1"/>
    <property type="molecule type" value="Genomic_DNA"/>
</dbReference>
<protein>
    <submittedName>
        <fullName evidence="1">Uncharacterized protein</fullName>
    </submittedName>
</protein>
<organism evidence="1 2">
    <name type="scientific">Trichonephila inaurata madagascariensis</name>
    <dbReference type="NCBI Taxonomy" id="2747483"/>
    <lineage>
        <taxon>Eukaryota</taxon>
        <taxon>Metazoa</taxon>
        <taxon>Ecdysozoa</taxon>
        <taxon>Arthropoda</taxon>
        <taxon>Chelicerata</taxon>
        <taxon>Arachnida</taxon>
        <taxon>Araneae</taxon>
        <taxon>Araneomorphae</taxon>
        <taxon>Entelegynae</taxon>
        <taxon>Araneoidea</taxon>
        <taxon>Nephilidae</taxon>
        <taxon>Trichonephila</taxon>
        <taxon>Trichonephila inaurata</taxon>
    </lineage>
</organism>
<dbReference type="OrthoDB" id="421276at2759"/>
<gene>
    <name evidence="1" type="ORF">TNIN_382721</name>
</gene>
<keyword evidence="2" id="KW-1185">Reference proteome</keyword>
<accession>A0A8X6XQM1</accession>
<sequence length="79" mass="8738">MFNEDAKSVLYFMSALGLSLGTAAHAYVDKEDTERVMISDRAHGSSREGRMVRRQHQLCLLETTDTAESPSYGPGIDDT</sequence>
<evidence type="ECO:0000313" key="1">
    <source>
        <dbReference type="EMBL" id="GFY57448.1"/>
    </source>
</evidence>